<proteinExistence type="predicted"/>
<gene>
    <name evidence="1" type="ORF">B7H17_24395</name>
</gene>
<dbReference type="AlphaFoldDB" id="A0A1X0ZH39"/>
<evidence type="ECO:0000313" key="2">
    <source>
        <dbReference type="Proteomes" id="UP000193675"/>
    </source>
</evidence>
<reference evidence="1 2" key="1">
    <citation type="submission" date="2017-04" db="EMBL/GenBank/DDBJ databases">
        <title>Presence of VIM-2 positive Pseudomonas species in chickens and their surrounding environment.</title>
        <authorList>
            <person name="Zhang R."/>
        </authorList>
    </citation>
    <scope>NUCLEOTIDE SEQUENCE [LARGE SCALE GENOMIC DNA]</scope>
    <source>
        <strain evidence="1 2">DZ-C18</strain>
    </source>
</reference>
<dbReference type="EMBL" id="NBWC01000049">
    <property type="protein sequence ID" value="ORL58675.1"/>
    <property type="molecule type" value="Genomic_DNA"/>
</dbReference>
<evidence type="ECO:0000313" key="1">
    <source>
        <dbReference type="EMBL" id="ORL58675.1"/>
    </source>
</evidence>
<organism evidence="1 2">
    <name type="scientific">Pseudomonas putida</name>
    <name type="common">Arthrobacter siderocapsulatus</name>
    <dbReference type="NCBI Taxonomy" id="303"/>
    <lineage>
        <taxon>Bacteria</taxon>
        <taxon>Pseudomonadati</taxon>
        <taxon>Pseudomonadota</taxon>
        <taxon>Gammaproteobacteria</taxon>
        <taxon>Pseudomonadales</taxon>
        <taxon>Pseudomonadaceae</taxon>
        <taxon>Pseudomonas</taxon>
    </lineage>
</organism>
<sequence length="79" mass="9195">MTRIDNPVEFSDEEIVADLFRLARSGRFRKVEPLQQEAEALYPLESPARIKTCMKRLAEILWESDHGGSATEYMNQRRP</sequence>
<comment type="caution">
    <text evidence="1">The sequence shown here is derived from an EMBL/GenBank/DDBJ whole genome shotgun (WGS) entry which is preliminary data.</text>
</comment>
<dbReference type="Proteomes" id="UP000193675">
    <property type="component" value="Unassembled WGS sequence"/>
</dbReference>
<name>A0A1X0ZH39_PSEPU</name>
<accession>A0A1X0ZH39</accession>
<protein>
    <submittedName>
        <fullName evidence="1">Uncharacterized protein</fullName>
    </submittedName>
</protein>